<reference evidence="2 3" key="1">
    <citation type="journal article" date="2019" name="Sci. Rep.">
        <title>Orb-weaving spider Araneus ventricosus genome elucidates the spidroin gene catalogue.</title>
        <authorList>
            <person name="Kono N."/>
            <person name="Nakamura H."/>
            <person name="Ohtoshi R."/>
            <person name="Moran D.A.P."/>
            <person name="Shinohara A."/>
            <person name="Yoshida Y."/>
            <person name="Fujiwara M."/>
            <person name="Mori M."/>
            <person name="Tomita M."/>
            <person name="Arakawa K."/>
        </authorList>
    </citation>
    <scope>NUCLEOTIDE SEQUENCE [LARGE SCALE GENOMIC DNA]</scope>
</reference>
<feature type="compositionally biased region" description="Basic residues" evidence="1">
    <location>
        <begin position="1"/>
        <end position="11"/>
    </location>
</feature>
<organism evidence="2 3">
    <name type="scientific">Araneus ventricosus</name>
    <name type="common">Orbweaver spider</name>
    <name type="synonym">Epeira ventricosa</name>
    <dbReference type="NCBI Taxonomy" id="182803"/>
    <lineage>
        <taxon>Eukaryota</taxon>
        <taxon>Metazoa</taxon>
        <taxon>Ecdysozoa</taxon>
        <taxon>Arthropoda</taxon>
        <taxon>Chelicerata</taxon>
        <taxon>Arachnida</taxon>
        <taxon>Araneae</taxon>
        <taxon>Araneomorphae</taxon>
        <taxon>Entelegynae</taxon>
        <taxon>Araneoidea</taxon>
        <taxon>Araneidae</taxon>
        <taxon>Araneus</taxon>
    </lineage>
</organism>
<feature type="compositionally biased region" description="Basic and acidic residues" evidence="1">
    <location>
        <begin position="37"/>
        <end position="49"/>
    </location>
</feature>
<sequence>MFQKWAIRKRERRVDETEEERSRRLSTTECTTLIGQKTEKQKNKGKDDWQNGQRQGGGKVPSVWYAEPLSQNSTKAINPSKDSELSSFSRTNYSEK</sequence>
<accession>A0A4Y2PBB6</accession>
<evidence type="ECO:0000313" key="2">
    <source>
        <dbReference type="EMBL" id="GBN47296.1"/>
    </source>
</evidence>
<dbReference type="AlphaFoldDB" id="A0A4Y2PBB6"/>
<proteinExistence type="predicted"/>
<dbReference type="Proteomes" id="UP000499080">
    <property type="component" value="Unassembled WGS sequence"/>
</dbReference>
<protein>
    <submittedName>
        <fullName evidence="2">Uncharacterized protein</fullName>
    </submittedName>
</protein>
<feature type="region of interest" description="Disordered" evidence="1">
    <location>
        <begin position="1"/>
        <end position="96"/>
    </location>
</feature>
<evidence type="ECO:0000256" key="1">
    <source>
        <dbReference type="SAM" id="MobiDB-lite"/>
    </source>
</evidence>
<name>A0A4Y2PBB6_ARAVE</name>
<feature type="compositionally biased region" description="Polar residues" evidence="1">
    <location>
        <begin position="85"/>
        <end position="96"/>
    </location>
</feature>
<dbReference type="EMBL" id="BGPR01010651">
    <property type="protein sequence ID" value="GBN47296.1"/>
    <property type="molecule type" value="Genomic_DNA"/>
</dbReference>
<comment type="caution">
    <text evidence="2">The sequence shown here is derived from an EMBL/GenBank/DDBJ whole genome shotgun (WGS) entry which is preliminary data.</text>
</comment>
<feature type="compositionally biased region" description="Basic and acidic residues" evidence="1">
    <location>
        <begin position="12"/>
        <end position="23"/>
    </location>
</feature>
<evidence type="ECO:0000313" key="3">
    <source>
        <dbReference type="Proteomes" id="UP000499080"/>
    </source>
</evidence>
<keyword evidence="3" id="KW-1185">Reference proteome</keyword>
<gene>
    <name evidence="2" type="ORF">AVEN_2477_1</name>
</gene>